<dbReference type="SUPFAM" id="SSF46785">
    <property type="entry name" value="Winged helix' DNA-binding domain"/>
    <property type="match status" value="1"/>
</dbReference>
<evidence type="ECO:0000256" key="2">
    <source>
        <dbReference type="ARBA" id="ARBA00023125"/>
    </source>
</evidence>
<dbReference type="GO" id="GO:0003700">
    <property type="term" value="F:DNA-binding transcription factor activity"/>
    <property type="evidence" value="ECO:0007669"/>
    <property type="project" value="InterPro"/>
</dbReference>
<dbReference type="GO" id="GO:0005737">
    <property type="term" value="C:cytoplasm"/>
    <property type="evidence" value="ECO:0007669"/>
    <property type="project" value="UniProtKB-SubCell"/>
</dbReference>
<dbReference type="InterPro" id="IPR036390">
    <property type="entry name" value="WH_DNA-bd_sf"/>
</dbReference>
<dbReference type="OrthoDB" id="9806864at2"/>
<dbReference type="GO" id="GO:0003677">
    <property type="term" value="F:DNA binding"/>
    <property type="evidence" value="ECO:0007669"/>
    <property type="project" value="UniProtKB-KW"/>
</dbReference>
<keyword evidence="2" id="KW-0238">DNA-binding</keyword>
<dbReference type="Gene3D" id="1.10.10.10">
    <property type="entry name" value="Winged helix-like DNA-binding domain superfamily/Winged helix DNA-binding domain"/>
    <property type="match status" value="1"/>
</dbReference>
<evidence type="ECO:0000259" key="3">
    <source>
        <dbReference type="PROSITE" id="PS50995"/>
    </source>
</evidence>
<dbReference type="CDD" id="cd00090">
    <property type="entry name" value="HTH_ARSR"/>
    <property type="match status" value="1"/>
</dbReference>
<organism evidence="4 5">
    <name type="scientific">Secundilactobacillus odoratitofui DSM 19909 = JCM 15043</name>
    <dbReference type="NCBI Taxonomy" id="1423776"/>
    <lineage>
        <taxon>Bacteria</taxon>
        <taxon>Bacillati</taxon>
        <taxon>Bacillota</taxon>
        <taxon>Bacilli</taxon>
        <taxon>Lactobacillales</taxon>
        <taxon>Lactobacillaceae</taxon>
        <taxon>Secundilactobacillus</taxon>
    </lineage>
</organism>
<dbReference type="InterPro" id="IPR039422">
    <property type="entry name" value="MarR/SlyA-like"/>
</dbReference>
<dbReference type="PATRIC" id="fig|1423776.4.peg.717"/>
<evidence type="ECO:0000313" key="4">
    <source>
        <dbReference type="EMBL" id="KRK97743.1"/>
    </source>
</evidence>
<dbReference type="EMBL" id="AZEE01000028">
    <property type="protein sequence ID" value="KRK97743.1"/>
    <property type="molecule type" value="Genomic_DNA"/>
</dbReference>
<dbReference type="RefSeq" id="WP_054699676.1">
    <property type="nucleotide sequence ID" value="NZ_AZEE01000028.1"/>
</dbReference>
<dbReference type="InterPro" id="IPR036388">
    <property type="entry name" value="WH-like_DNA-bd_sf"/>
</dbReference>
<dbReference type="PROSITE" id="PS50995">
    <property type="entry name" value="HTH_MARR_2"/>
    <property type="match status" value="1"/>
</dbReference>
<evidence type="ECO:0000313" key="5">
    <source>
        <dbReference type="Proteomes" id="UP000051160"/>
    </source>
</evidence>
<dbReference type="Proteomes" id="UP000051160">
    <property type="component" value="Unassembled WGS sequence"/>
</dbReference>
<dbReference type="STRING" id="1423776.FD04_GL000713"/>
<proteinExistence type="predicted"/>
<dbReference type="InterPro" id="IPR011991">
    <property type="entry name" value="ArsR-like_HTH"/>
</dbReference>
<accession>A0A0R1LPS8</accession>
<dbReference type="GO" id="GO:0006950">
    <property type="term" value="P:response to stress"/>
    <property type="evidence" value="ECO:0007669"/>
    <property type="project" value="TreeGrafter"/>
</dbReference>
<comment type="caution">
    <text evidence="4">The sequence shown here is derived from an EMBL/GenBank/DDBJ whole genome shotgun (WGS) entry which is preliminary data.</text>
</comment>
<keyword evidence="5" id="KW-1185">Reference proteome</keyword>
<feature type="domain" description="HTH marR-type" evidence="3">
    <location>
        <begin position="11"/>
        <end position="141"/>
    </location>
</feature>
<dbReference type="AlphaFoldDB" id="A0A0R1LPS8"/>
<gene>
    <name evidence="4" type="ORF">FD04_GL000713</name>
</gene>
<sequence>MSENTTPRLLDNQLCFAFYSASKKFNHFYQDALKPFHLTYPQYITMLALWETSPMTVRELGDHLNLDSGTLTPLLKRLEKQGWITRTRSDQDERQVNVDVTPFAAAQRDEVYARVNDCVDLLSLDGIDYNQFLDQIREVMTELDGISNDHLIGAKMS</sequence>
<reference evidence="4 5" key="1">
    <citation type="journal article" date="2015" name="Genome Announc.">
        <title>Expanding the biotechnology potential of lactobacilli through comparative genomics of 213 strains and associated genera.</title>
        <authorList>
            <person name="Sun Z."/>
            <person name="Harris H.M."/>
            <person name="McCann A."/>
            <person name="Guo C."/>
            <person name="Argimon S."/>
            <person name="Zhang W."/>
            <person name="Yang X."/>
            <person name="Jeffery I.B."/>
            <person name="Cooney J.C."/>
            <person name="Kagawa T.F."/>
            <person name="Liu W."/>
            <person name="Song Y."/>
            <person name="Salvetti E."/>
            <person name="Wrobel A."/>
            <person name="Rasinkangas P."/>
            <person name="Parkhill J."/>
            <person name="Rea M.C."/>
            <person name="O'Sullivan O."/>
            <person name="Ritari J."/>
            <person name="Douillard F.P."/>
            <person name="Paul Ross R."/>
            <person name="Yang R."/>
            <person name="Briner A.E."/>
            <person name="Felis G.E."/>
            <person name="de Vos W.M."/>
            <person name="Barrangou R."/>
            <person name="Klaenhammer T.R."/>
            <person name="Caufield P.W."/>
            <person name="Cui Y."/>
            <person name="Zhang H."/>
            <person name="O'Toole P.W."/>
        </authorList>
    </citation>
    <scope>NUCLEOTIDE SEQUENCE [LARGE SCALE GENOMIC DNA]</scope>
    <source>
        <strain evidence="4 5">DSM 19909</strain>
    </source>
</reference>
<dbReference type="SMART" id="SM00347">
    <property type="entry name" value="HTH_MARR"/>
    <property type="match status" value="1"/>
</dbReference>
<name>A0A0R1LPS8_9LACO</name>
<protein>
    <submittedName>
        <fullName evidence="4">Transcriptional regulator</fullName>
    </submittedName>
</protein>
<comment type="subcellular location">
    <subcellularLocation>
        <location evidence="1">Cytoplasm</location>
    </subcellularLocation>
</comment>
<dbReference type="PANTHER" id="PTHR33164:SF5">
    <property type="entry name" value="ORGANIC HYDROPEROXIDE RESISTANCE TRANSCRIPTIONAL REGULATOR"/>
    <property type="match status" value="1"/>
</dbReference>
<evidence type="ECO:0000256" key="1">
    <source>
        <dbReference type="ARBA" id="ARBA00004496"/>
    </source>
</evidence>
<dbReference type="InterPro" id="IPR000835">
    <property type="entry name" value="HTH_MarR-typ"/>
</dbReference>
<dbReference type="Pfam" id="PF01047">
    <property type="entry name" value="MarR"/>
    <property type="match status" value="1"/>
</dbReference>
<dbReference type="PANTHER" id="PTHR33164">
    <property type="entry name" value="TRANSCRIPTIONAL REGULATOR, MARR FAMILY"/>
    <property type="match status" value="1"/>
</dbReference>